<dbReference type="PANTHER" id="PTHR11972:SF196">
    <property type="entry name" value="FAD-BINDING FR-TYPE DOMAIN-CONTAINING PROTEIN"/>
    <property type="match status" value="1"/>
</dbReference>
<sequence length="224" mass="25059">MEQTNPSSSSSYGNGVKSFVKSLTMLLVTIILLGYLLVWVMIPTNTYYLHWFPIVLSKTNSTYFGKQGGSILIYTFPILLVAALGCLYLHYGKHDARSGSWDSWRRPVIVRGPLGIISWTELSFLVMFAGLLVWSFYSYMHSMFRYARAEATQHGISVSEAKLKSSALLLGLIGNMCLALLFFPVTRGSSVLRLIGLTSEASIKYHIWIGHTAMTFFTAHGLCY</sequence>
<keyword evidence="4" id="KW-0560">Oxidoreductase</keyword>
<dbReference type="GO" id="GO:0000293">
    <property type="term" value="F:ferric-chelate reductase activity"/>
    <property type="evidence" value="ECO:0007669"/>
    <property type="project" value="TreeGrafter"/>
</dbReference>
<feature type="non-terminal residue" evidence="8">
    <location>
        <position position="224"/>
    </location>
</feature>
<protein>
    <recommendedName>
        <fullName evidence="7">Ferric oxidoreductase domain-containing protein</fullName>
    </recommendedName>
</protein>
<keyword evidence="2 6" id="KW-0812">Transmembrane</keyword>
<keyword evidence="3 6" id="KW-1133">Transmembrane helix</keyword>
<keyword evidence="9" id="KW-1185">Reference proteome</keyword>
<organism evidence="8 9">
    <name type="scientific">Punica granatum</name>
    <name type="common">Pomegranate</name>
    <dbReference type="NCBI Taxonomy" id="22663"/>
    <lineage>
        <taxon>Eukaryota</taxon>
        <taxon>Viridiplantae</taxon>
        <taxon>Streptophyta</taxon>
        <taxon>Embryophyta</taxon>
        <taxon>Tracheophyta</taxon>
        <taxon>Spermatophyta</taxon>
        <taxon>Magnoliopsida</taxon>
        <taxon>eudicotyledons</taxon>
        <taxon>Gunneridae</taxon>
        <taxon>Pentapetalae</taxon>
        <taxon>rosids</taxon>
        <taxon>malvids</taxon>
        <taxon>Myrtales</taxon>
        <taxon>Lythraceae</taxon>
        <taxon>Punica</taxon>
    </lineage>
</organism>
<gene>
    <name evidence="8" type="ORF">CRG98_016196</name>
</gene>
<dbReference type="InterPro" id="IPR013130">
    <property type="entry name" value="Fe3_Rdtase_TM_dom"/>
</dbReference>
<feature type="domain" description="Ferric oxidoreductase" evidence="7">
    <location>
        <begin position="170"/>
        <end position="224"/>
    </location>
</feature>
<feature type="transmembrane region" description="Helical" evidence="6">
    <location>
        <begin position="167"/>
        <end position="185"/>
    </location>
</feature>
<dbReference type="AlphaFoldDB" id="A0A2I0K4Q9"/>
<evidence type="ECO:0000256" key="5">
    <source>
        <dbReference type="ARBA" id="ARBA00023136"/>
    </source>
</evidence>
<feature type="transmembrane region" description="Helical" evidence="6">
    <location>
        <begin position="112"/>
        <end position="137"/>
    </location>
</feature>
<evidence type="ECO:0000256" key="1">
    <source>
        <dbReference type="ARBA" id="ARBA00004141"/>
    </source>
</evidence>
<comment type="caution">
    <text evidence="8">The sequence shown here is derived from an EMBL/GenBank/DDBJ whole genome shotgun (WGS) entry which is preliminary data.</text>
</comment>
<dbReference type="STRING" id="22663.A0A2I0K4Q9"/>
<evidence type="ECO:0000256" key="4">
    <source>
        <dbReference type="ARBA" id="ARBA00023002"/>
    </source>
</evidence>
<dbReference type="EMBL" id="PGOL01000888">
    <property type="protein sequence ID" value="PKI63529.1"/>
    <property type="molecule type" value="Genomic_DNA"/>
</dbReference>
<name>A0A2I0K4Q9_PUNGR</name>
<evidence type="ECO:0000259" key="7">
    <source>
        <dbReference type="Pfam" id="PF01794"/>
    </source>
</evidence>
<dbReference type="PANTHER" id="PTHR11972">
    <property type="entry name" value="NADPH OXIDASE"/>
    <property type="match status" value="1"/>
</dbReference>
<reference evidence="8 9" key="1">
    <citation type="submission" date="2017-11" db="EMBL/GenBank/DDBJ databases">
        <title>De-novo sequencing of pomegranate (Punica granatum L.) genome.</title>
        <authorList>
            <person name="Akparov Z."/>
            <person name="Amiraslanov A."/>
            <person name="Hajiyeva S."/>
            <person name="Abbasov M."/>
            <person name="Kaur K."/>
            <person name="Hamwieh A."/>
            <person name="Solovyev V."/>
            <person name="Salamov A."/>
            <person name="Braich B."/>
            <person name="Kosarev P."/>
            <person name="Mahmoud A."/>
            <person name="Hajiyev E."/>
            <person name="Babayeva S."/>
            <person name="Izzatullayeva V."/>
            <person name="Mammadov A."/>
            <person name="Mammadov A."/>
            <person name="Sharifova S."/>
            <person name="Ojaghi J."/>
            <person name="Eynullazada K."/>
            <person name="Bayramov B."/>
            <person name="Abdulazimova A."/>
            <person name="Shahmuradov I."/>
        </authorList>
    </citation>
    <scope>NUCLEOTIDE SEQUENCE [LARGE SCALE GENOMIC DNA]</scope>
    <source>
        <strain evidence="9">cv. AG2017</strain>
        <tissue evidence="8">Leaf</tissue>
    </source>
</reference>
<keyword evidence="5 6" id="KW-0472">Membrane</keyword>
<dbReference type="InterPro" id="IPR050369">
    <property type="entry name" value="RBOH/FRE"/>
</dbReference>
<evidence type="ECO:0000256" key="2">
    <source>
        <dbReference type="ARBA" id="ARBA00022692"/>
    </source>
</evidence>
<proteinExistence type="predicted"/>
<dbReference type="Pfam" id="PF01794">
    <property type="entry name" value="Ferric_reduct"/>
    <property type="match status" value="1"/>
</dbReference>
<evidence type="ECO:0000313" key="8">
    <source>
        <dbReference type="EMBL" id="PKI63529.1"/>
    </source>
</evidence>
<evidence type="ECO:0000256" key="3">
    <source>
        <dbReference type="ARBA" id="ARBA00022989"/>
    </source>
</evidence>
<feature type="transmembrane region" description="Helical" evidence="6">
    <location>
        <begin position="23"/>
        <end position="42"/>
    </location>
</feature>
<feature type="transmembrane region" description="Helical" evidence="6">
    <location>
        <begin position="71"/>
        <end position="91"/>
    </location>
</feature>
<accession>A0A2I0K4Q9</accession>
<evidence type="ECO:0000313" key="9">
    <source>
        <dbReference type="Proteomes" id="UP000233551"/>
    </source>
</evidence>
<dbReference type="Proteomes" id="UP000233551">
    <property type="component" value="Unassembled WGS sequence"/>
</dbReference>
<comment type="subcellular location">
    <subcellularLocation>
        <location evidence="1">Membrane</location>
        <topology evidence="1">Multi-pass membrane protein</topology>
    </subcellularLocation>
</comment>
<evidence type="ECO:0000256" key="6">
    <source>
        <dbReference type="SAM" id="Phobius"/>
    </source>
</evidence>
<dbReference type="GO" id="GO:0005886">
    <property type="term" value="C:plasma membrane"/>
    <property type="evidence" value="ECO:0007669"/>
    <property type="project" value="TreeGrafter"/>
</dbReference>